<feature type="transmembrane region" description="Helical" evidence="2">
    <location>
        <begin position="30"/>
        <end position="52"/>
    </location>
</feature>
<dbReference type="AlphaFoldDB" id="A0AAN7GPB3"/>
<keyword evidence="2" id="KW-0472">Membrane</keyword>
<sequence length="80" mass="8378">MPPPQLLSIRQLITSNSGGSDNGGLTTAQIVGITVSLVVFGVLFALAVWLYARAKGGIKGVMSKGNPHHGTHPSKEQRGR</sequence>
<dbReference type="Proteomes" id="UP001301958">
    <property type="component" value="Unassembled WGS sequence"/>
</dbReference>
<dbReference type="EMBL" id="MU865418">
    <property type="protein sequence ID" value="KAK4223697.1"/>
    <property type="molecule type" value="Genomic_DNA"/>
</dbReference>
<comment type="caution">
    <text evidence="3">The sequence shown here is derived from an EMBL/GenBank/DDBJ whole genome shotgun (WGS) entry which is preliminary data.</text>
</comment>
<accession>A0AAN7GPB3</accession>
<gene>
    <name evidence="3" type="ORF">QBC38DRAFT_459109</name>
</gene>
<keyword evidence="2" id="KW-1133">Transmembrane helix</keyword>
<evidence type="ECO:0000256" key="2">
    <source>
        <dbReference type="SAM" id="Phobius"/>
    </source>
</evidence>
<keyword evidence="2" id="KW-0812">Transmembrane</keyword>
<name>A0AAN7GPB3_9PEZI</name>
<proteinExistence type="predicted"/>
<reference evidence="3" key="2">
    <citation type="submission" date="2023-05" db="EMBL/GenBank/DDBJ databases">
        <authorList>
            <consortium name="Lawrence Berkeley National Laboratory"/>
            <person name="Steindorff A."/>
            <person name="Hensen N."/>
            <person name="Bonometti L."/>
            <person name="Westerberg I."/>
            <person name="Brannstrom I.O."/>
            <person name="Guillou S."/>
            <person name="Cros-Aarteil S."/>
            <person name="Calhoun S."/>
            <person name="Haridas S."/>
            <person name="Kuo A."/>
            <person name="Mondo S."/>
            <person name="Pangilinan J."/>
            <person name="Riley R."/>
            <person name="Labutti K."/>
            <person name="Andreopoulos B."/>
            <person name="Lipzen A."/>
            <person name="Chen C."/>
            <person name="Yanf M."/>
            <person name="Daum C."/>
            <person name="Ng V."/>
            <person name="Clum A."/>
            <person name="Ohm R."/>
            <person name="Martin F."/>
            <person name="Silar P."/>
            <person name="Natvig D."/>
            <person name="Lalanne C."/>
            <person name="Gautier V."/>
            <person name="Ament-Velasquez S.L."/>
            <person name="Kruys A."/>
            <person name="Hutchinson M.I."/>
            <person name="Powell A.J."/>
            <person name="Barry K."/>
            <person name="Miller A.N."/>
            <person name="Grigoriev I.V."/>
            <person name="Debuchy R."/>
            <person name="Gladieux P."/>
            <person name="Thoren M.H."/>
            <person name="Johannesson H."/>
        </authorList>
    </citation>
    <scope>NUCLEOTIDE SEQUENCE</scope>
    <source>
        <strain evidence="3">CBS 990.96</strain>
    </source>
</reference>
<evidence type="ECO:0000313" key="4">
    <source>
        <dbReference type="Proteomes" id="UP001301958"/>
    </source>
</evidence>
<keyword evidence="4" id="KW-1185">Reference proteome</keyword>
<organism evidence="3 4">
    <name type="scientific">Podospora fimiseda</name>
    <dbReference type="NCBI Taxonomy" id="252190"/>
    <lineage>
        <taxon>Eukaryota</taxon>
        <taxon>Fungi</taxon>
        <taxon>Dikarya</taxon>
        <taxon>Ascomycota</taxon>
        <taxon>Pezizomycotina</taxon>
        <taxon>Sordariomycetes</taxon>
        <taxon>Sordariomycetidae</taxon>
        <taxon>Sordariales</taxon>
        <taxon>Podosporaceae</taxon>
        <taxon>Podospora</taxon>
    </lineage>
</organism>
<feature type="region of interest" description="Disordered" evidence="1">
    <location>
        <begin position="59"/>
        <end position="80"/>
    </location>
</feature>
<evidence type="ECO:0000256" key="1">
    <source>
        <dbReference type="SAM" id="MobiDB-lite"/>
    </source>
</evidence>
<evidence type="ECO:0000313" key="3">
    <source>
        <dbReference type="EMBL" id="KAK4223697.1"/>
    </source>
</evidence>
<reference evidence="3" key="1">
    <citation type="journal article" date="2023" name="Mol. Phylogenet. Evol.">
        <title>Genome-scale phylogeny and comparative genomics of the fungal order Sordariales.</title>
        <authorList>
            <person name="Hensen N."/>
            <person name="Bonometti L."/>
            <person name="Westerberg I."/>
            <person name="Brannstrom I.O."/>
            <person name="Guillou S."/>
            <person name="Cros-Aarteil S."/>
            <person name="Calhoun S."/>
            <person name="Haridas S."/>
            <person name="Kuo A."/>
            <person name="Mondo S."/>
            <person name="Pangilinan J."/>
            <person name="Riley R."/>
            <person name="LaButti K."/>
            <person name="Andreopoulos B."/>
            <person name="Lipzen A."/>
            <person name="Chen C."/>
            <person name="Yan M."/>
            <person name="Daum C."/>
            <person name="Ng V."/>
            <person name="Clum A."/>
            <person name="Steindorff A."/>
            <person name="Ohm R.A."/>
            <person name="Martin F."/>
            <person name="Silar P."/>
            <person name="Natvig D.O."/>
            <person name="Lalanne C."/>
            <person name="Gautier V."/>
            <person name="Ament-Velasquez S.L."/>
            <person name="Kruys A."/>
            <person name="Hutchinson M.I."/>
            <person name="Powell A.J."/>
            <person name="Barry K."/>
            <person name="Miller A.N."/>
            <person name="Grigoriev I.V."/>
            <person name="Debuchy R."/>
            <person name="Gladieux P."/>
            <person name="Hiltunen Thoren M."/>
            <person name="Johannesson H."/>
        </authorList>
    </citation>
    <scope>NUCLEOTIDE SEQUENCE</scope>
    <source>
        <strain evidence="3">CBS 990.96</strain>
    </source>
</reference>
<protein>
    <submittedName>
        <fullName evidence="3">Uncharacterized protein</fullName>
    </submittedName>
</protein>